<dbReference type="SUPFAM" id="SSF54593">
    <property type="entry name" value="Glyoxalase/Bleomycin resistance protein/Dihydroxybiphenyl dioxygenase"/>
    <property type="match status" value="1"/>
</dbReference>
<comment type="caution">
    <text evidence="3">The sequence shown here is derived from an EMBL/GenBank/DDBJ whole genome shotgun (WGS) entry which is preliminary data.</text>
</comment>
<evidence type="ECO:0000259" key="2">
    <source>
        <dbReference type="PROSITE" id="PS51819"/>
    </source>
</evidence>
<evidence type="ECO:0000256" key="1">
    <source>
        <dbReference type="ARBA" id="ARBA00022723"/>
    </source>
</evidence>
<dbReference type="InterPro" id="IPR051785">
    <property type="entry name" value="MMCE/EMCE_epimerase"/>
</dbReference>
<keyword evidence="1" id="KW-0479">Metal-binding</keyword>
<dbReference type="PANTHER" id="PTHR43048">
    <property type="entry name" value="METHYLMALONYL-COA EPIMERASE"/>
    <property type="match status" value="1"/>
</dbReference>
<dbReference type="GO" id="GO:0004493">
    <property type="term" value="F:methylmalonyl-CoA epimerase activity"/>
    <property type="evidence" value="ECO:0007669"/>
    <property type="project" value="TreeGrafter"/>
</dbReference>
<dbReference type="PANTHER" id="PTHR43048:SF3">
    <property type="entry name" value="METHYLMALONYL-COA EPIMERASE, MITOCHONDRIAL"/>
    <property type="match status" value="1"/>
</dbReference>
<evidence type="ECO:0000313" key="4">
    <source>
        <dbReference type="Proteomes" id="UP000537130"/>
    </source>
</evidence>
<dbReference type="Pfam" id="PF13669">
    <property type="entry name" value="Glyoxalase_4"/>
    <property type="match status" value="1"/>
</dbReference>
<keyword evidence="3" id="KW-0670">Pyruvate</keyword>
<keyword evidence="3" id="KW-0223">Dioxygenase</keyword>
<dbReference type="Proteomes" id="UP000537130">
    <property type="component" value="Unassembled WGS sequence"/>
</dbReference>
<dbReference type="RefSeq" id="WP_183411057.1">
    <property type="nucleotide sequence ID" value="NZ_JACHWY010000003.1"/>
</dbReference>
<proteinExistence type="predicted"/>
<organism evidence="3 4">
    <name type="scientific">Litorivivens lipolytica</name>
    <dbReference type="NCBI Taxonomy" id="1524264"/>
    <lineage>
        <taxon>Bacteria</taxon>
        <taxon>Pseudomonadati</taxon>
        <taxon>Pseudomonadota</taxon>
        <taxon>Gammaproteobacteria</taxon>
        <taxon>Litorivivens</taxon>
    </lineage>
</organism>
<dbReference type="GO" id="GO:0051213">
    <property type="term" value="F:dioxygenase activity"/>
    <property type="evidence" value="ECO:0007669"/>
    <property type="project" value="UniProtKB-KW"/>
</dbReference>
<dbReference type="InterPro" id="IPR029068">
    <property type="entry name" value="Glyas_Bleomycin-R_OHBP_Dase"/>
</dbReference>
<gene>
    <name evidence="3" type="ORF">FHR99_002539</name>
</gene>
<keyword evidence="4" id="KW-1185">Reference proteome</keyword>
<feature type="domain" description="VOC" evidence="2">
    <location>
        <begin position="13"/>
        <end position="147"/>
    </location>
</feature>
<dbReference type="Gene3D" id="3.10.180.10">
    <property type="entry name" value="2,3-Dihydroxybiphenyl 1,2-Dioxygenase, domain 1"/>
    <property type="match status" value="1"/>
</dbReference>
<dbReference type="EMBL" id="JACHWY010000003">
    <property type="protein sequence ID" value="MBB3048265.1"/>
    <property type="molecule type" value="Genomic_DNA"/>
</dbReference>
<protein>
    <submittedName>
        <fullName evidence="3">4-hydroxyphenylpyruvate dioxygenase-like putative hemolysin</fullName>
    </submittedName>
</protein>
<dbReference type="GO" id="GO:0046872">
    <property type="term" value="F:metal ion binding"/>
    <property type="evidence" value="ECO:0007669"/>
    <property type="project" value="UniProtKB-KW"/>
</dbReference>
<accession>A0A7W4W6C7</accession>
<dbReference type="AlphaFoldDB" id="A0A7W4W6C7"/>
<dbReference type="InterPro" id="IPR037523">
    <property type="entry name" value="VOC_core"/>
</dbReference>
<sequence length="151" mass="17215">MSATLQAALNLGPIDQVGFVVSNLEEAMERYRPLFGDFSIMEAPDMDWNYRGRQENSSLRLAFARSGDIEIELIEWLEGETPHKEFLDAGREGLHHLRFRVTNLEAKVSEAEALGYRAIWTKRFADTIAAAYLERDGDPLLIEFYENTASE</sequence>
<dbReference type="GO" id="GO:0046491">
    <property type="term" value="P:L-methylmalonyl-CoA metabolic process"/>
    <property type="evidence" value="ECO:0007669"/>
    <property type="project" value="TreeGrafter"/>
</dbReference>
<dbReference type="PROSITE" id="PS51819">
    <property type="entry name" value="VOC"/>
    <property type="match status" value="1"/>
</dbReference>
<evidence type="ECO:0000313" key="3">
    <source>
        <dbReference type="EMBL" id="MBB3048265.1"/>
    </source>
</evidence>
<keyword evidence="3" id="KW-0560">Oxidoreductase</keyword>
<reference evidence="3 4" key="1">
    <citation type="submission" date="2020-08" db="EMBL/GenBank/DDBJ databases">
        <title>Genomic Encyclopedia of Type Strains, Phase III (KMG-III): the genomes of soil and plant-associated and newly described type strains.</title>
        <authorList>
            <person name="Whitman W."/>
        </authorList>
    </citation>
    <scope>NUCLEOTIDE SEQUENCE [LARGE SCALE GENOMIC DNA]</scope>
    <source>
        <strain evidence="3 4">CECT 8654</strain>
    </source>
</reference>
<name>A0A7W4W6C7_9GAMM</name>